<evidence type="ECO:0000313" key="4">
    <source>
        <dbReference type="EMBL" id="CAB1454960.1"/>
    </source>
</evidence>
<feature type="repeat" description="RCC1" evidence="2">
    <location>
        <begin position="47"/>
        <end position="99"/>
    </location>
</feature>
<dbReference type="InterPro" id="IPR000408">
    <property type="entry name" value="Reg_chr_condens"/>
</dbReference>
<dbReference type="InterPro" id="IPR009091">
    <property type="entry name" value="RCC1/BLIP-II"/>
</dbReference>
<feature type="region of interest" description="Disordered" evidence="3">
    <location>
        <begin position="284"/>
        <end position="394"/>
    </location>
</feature>
<feature type="compositionally biased region" description="Polar residues" evidence="3">
    <location>
        <begin position="334"/>
        <end position="354"/>
    </location>
</feature>
<reference evidence="4" key="1">
    <citation type="submission" date="2020-03" db="EMBL/GenBank/DDBJ databases">
        <authorList>
            <person name="Weist P."/>
        </authorList>
    </citation>
    <scope>NUCLEOTIDE SEQUENCE</scope>
</reference>
<comment type="caution">
    <text evidence="4">The sequence shown here is derived from an EMBL/GenBank/DDBJ whole genome shotgun (WGS) entry which is preliminary data.</text>
</comment>
<dbReference type="PROSITE" id="PS50012">
    <property type="entry name" value="RCC1_3"/>
    <property type="match status" value="2"/>
</dbReference>
<dbReference type="InterPro" id="IPR051210">
    <property type="entry name" value="Ub_ligase/GEF_domain"/>
</dbReference>
<keyword evidence="5" id="KW-1185">Reference proteome</keyword>
<protein>
    <submittedName>
        <fullName evidence="4">Uncharacterized protein</fullName>
    </submittedName>
</protein>
<feature type="compositionally biased region" description="Basic and acidic residues" evidence="3">
    <location>
        <begin position="160"/>
        <end position="171"/>
    </location>
</feature>
<sequence>MGQEGQLGLGEDRIHVSAPHLLDYSQLAGVTGVRAGDSYSAAVSAGGELFLWGQIPCVSLVTDHPDLKRLWTPQPVALAGRKVCDVACGTWHMMALATRSGEGNRGCDHPQREALFGDVDRNPPPTEHAEKENTAQDFKHRIQDMQRPEGPEEEEEEKDEERGKKPNHDEGNGAIPDSAFAGARSAPGIDRTGNGRSSIKSDQGQREREGCRTEGPLELRKDPRRSRASRETVFTTLHLLPKTAGDQCRPIASSLPRLLTGHQAHSRGLAEAQKKRSTHLTELLQKSGSDSSILQSPDLRLKPRPPGRCSGPGAQRVASCHHSRTRLHTGPESPINNPSPRLTPGQQIQTSPSFHQRPRAKASLSPTPSSSEASRYCPTPRRAVSSPGASWKKL</sequence>
<gene>
    <name evidence="4" type="ORF">PLEPLA_LOCUS42730</name>
</gene>
<evidence type="ECO:0000313" key="5">
    <source>
        <dbReference type="Proteomes" id="UP001153269"/>
    </source>
</evidence>
<dbReference type="Gene3D" id="2.130.10.30">
    <property type="entry name" value="Regulator of chromosome condensation 1/beta-lactamase-inhibitor protein II"/>
    <property type="match status" value="1"/>
</dbReference>
<evidence type="ECO:0000256" key="1">
    <source>
        <dbReference type="ARBA" id="ARBA00022737"/>
    </source>
</evidence>
<feature type="compositionally biased region" description="Polar residues" evidence="3">
    <location>
        <begin position="284"/>
        <end position="295"/>
    </location>
</feature>
<dbReference type="EMBL" id="CADEAL010004234">
    <property type="protein sequence ID" value="CAB1454960.1"/>
    <property type="molecule type" value="Genomic_DNA"/>
</dbReference>
<feature type="compositionally biased region" description="Low complexity" evidence="3">
    <location>
        <begin position="362"/>
        <end position="374"/>
    </location>
</feature>
<feature type="region of interest" description="Disordered" evidence="3">
    <location>
        <begin position="100"/>
        <end position="232"/>
    </location>
</feature>
<dbReference type="PANTHER" id="PTHR22870:SF408">
    <property type="entry name" value="OS09G0560450 PROTEIN"/>
    <property type="match status" value="1"/>
</dbReference>
<feature type="compositionally biased region" description="Basic and acidic residues" evidence="3">
    <location>
        <begin position="127"/>
        <end position="150"/>
    </location>
</feature>
<feature type="repeat" description="RCC1" evidence="2">
    <location>
        <begin position="1"/>
        <end position="46"/>
    </location>
</feature>
<accession>A0A9N7VVH1</accession>
<dbReference type="AlphaFoldDB" id="A0A9N7VVH1"/>
<name>A0A9N7VVH1_PLEPL</name>
<keyword evidence="1" id="KW-0677">Repeat</keyword>
<dbReference type="Proteomes" id="UP001153269">
    <property type="component" value="Unassembled WGS sequence"/>
</dbReference>
<evidence type="ECO:0000256" key="2">
    <source>
        <dbReference type="PROSITE-ProRule" id="PRU00235"/>
    </source>
</evidence>
<feature type="compositionally biased region" description="Basic and acidic residues" evidence="3">
    <location>
        <begin position="203"/>
        <end position="221"/>
    </location>
</feature>
<organism evidence="4 5">
    <name type="scientific">Pleuronectes platessa</name>
    <name type="common">European plaice</name>
    <dbReference type="NCBI Taxonomy" id="8262"/>
    <lineage>
        <taxon>Eukaryota</taxon>
        <taxon>Metazoa</taxon>
        <taxon>Chordata</taxon>
        <taxon>Craniata</taxon>
        <taxon>Vertebrata</taxon>
        <taxon>Euteleostomi</taxon>
        <taxon>Actinopterygii</taxon>
        <taxon>Neopterygii</taxon>
        <taxon>Teleostei</taxon>
        <taxon>Neoteleostei</taxon>
        <taxon>Acanthomorphata</taxon>
        <taxon>Carangaria</taxon>
        <taxon>Pleuronectiformes</taxon>
        <taxon>Pleuronectoidei</taxon>
        <taxon>Pleuronectidae</taxon>
        <taxon>Pleuronectes</taxon>
    </lineage>
</organism>
<proteinExistence type="predicted"/>
<dbReference type="SUPFAM" id="SSF50985">
    <property type="entry name" value="RCC1/BLIP-II"/>
    <property type="match status" value="1"/>
</dbReference>
<dbReference type="PANTHER" id="PTHR22870">
    <property type="entry name" value="REGULATOR OF CHROMOSOME CONDENSATION"/>
    <property type="match status" value="1"/>
</dbReference>
<evidence type="ECO:0000256" key="3">
    <source>
        <dbReference type="SAM" id="MobiDB-lite"/>
    </source>
</evidence>